<protein>
    <submittedName>
        <fullName evidence="1">Uncharacterized protein</fullName>
    </submittedName>
</protein>
<dbReference type="EMBL" id="MN740656">
    <property type="protein sequence ID" value="QHU06496.1"/>
    <property type="molecule type" value="Genomic_DNA"/>
</dbReference>
<proteinExistence type="predicted"/>
<name>A0A6C0JNX3_9ZZZZ</name>
<organism evidence="1">
    <name type="scientific">viral metagenome</name>
    <dbReference type="NCBI Taxonomy" id="1070528"/>
    <lineage>
        <taxon>unclassified sequences</taxon>
        <taxon>metagenomes</taxon>
        <taxon>organismal metagenomes</taxon>
    </lineage>
</organism>
<reference evidence="1" key="1">
    <citation type="journal article" date="2020" name="Nature">
        <title>Giant virus diversity and host interactions through global metagenomics.</title>
        <authorList>
            <person name="Schulz F."/>
            <person name="Roux S."/>
            <person name="Paez-Espino D."/>
            <person name="Jungbluth S."/>
            <person name="Walsh D.A."/>
            <person name="Denef V.J."/>
            <person name="McMahon K.D."/>
            <person name="Konstantinidis K.T."/>
            <person name="Eloe-Fadrosh E.A."/>
            <person name="Kyrpides N.C."/>
            <person name="Woyke T."/>
        </authorList>
    </citation>
    <scope>NUCLEOTIDE SEQUENCE</scope>
    <source>
        <strain evidence="1">GVMAG-S-1035315-10</strain>
    </source>
</reference>
<accession>A0A6C0JNX3</accession>
<sequence>MEFAFQYKLNNEFLFTVYSPENQRRIRDAFNANMSELKIYHNTENGSLPGIVAKHLINFTTKQVTNMDNRIIYRFVLL</sequence>
<dbReference type="AlphaFoldDB" id="A0A6C0JNX3"/>
<evidence type="ECO:0000313" key="1">
    <source>
        <dbReference type="EMBL" id="QHU06496.1"/>
    </source>
</evidence>